<proteinExistence type="predicted"/>
<name>A0ABZ2Q0S6_9BURK</name>
<geneLocation type="plasmid" evidence="1 2">
    <name>unnamed</name>
</geneLocation>
<reference evidence="1 2" key="1">
    <citation type="submission" date="2020-09" db="EMBL/GenBank/DDBJ databases">
        <title>Genome sequences of Mycetohabitans spp.</title>
        <authorList>
            <person name="Carter M.E."/>
            <person name="Carpenter S.C.D."/>
            <person name="Bogdanove A.J."/>
        </authorList>
    </citation>
    <scope>NUCLEOTIDE SEQUENCE [LARGE SCALE GENOMIC DNA]</scope>
    <source>
        <strain evidence="1 2">B12</strain>
        <plasmid evidence="1 2">unnamed</plasmid>
    </source>
</reference>
<accession>A0ABZ2Q0S6</accession>
<dbReference type="InterPro" id="IPR014942">
    <property type="entry name" value="AbiEii"/>
</dbReference>
<dbReference type="GO" id="GO:0016740">
    <property type="term" value="F:transferase activity"/>
    <property type="evidence" value="ECO:0007669"/>
    <property type="project" value="UniProtKB-KW"/>
</dbReference>
<protein>
    <submittedName>
        <fullName evidence="1">Nucleotidyl transferase AbiEii/AbiGii toxin family protein</fullName>
    </submittedName>
</protein>
<evidence type="ECO:0000313" key="1">
    <source>
        <dbReference type="EMBL" id="WXK40702.1"/>
    </source>
</evidence>
<keyword evidence="2" id="KW-1185">Reference proteome</keyword>
<organism evidence="1 2">
    <name type="scientific">Mycetohabitans rhizoxinica</name>
    <dbReference type="NCBI Taxonomy" id="412963"/>
    <lineage>
        <taxon>Bacteria</taxon>
        <taxon>Pseudomonadati</taxon>
        <taxon>Pseudomonadota</taxon>
        <taxon>Betaproteobacteria</taxon>
        <taxon>Burkholderiales</taxon>
        <taxon>Burkholderiaceae</taxon>
        <taxon>Mycetohabitans</taxon>
    </lineage>
</organism>
<dbReference type="Proteomes" id="UP001493153">
    <property type="component" value="Plasmid unnamed"/>
</dbReference>
<sequence>MRAPSPLPEGPWQGLFRHTLTLIDEIRTHGTANPFWTFGGGTVLMLRYGHRMSKDVDIFVPNPQYLGYVNPRISEAASDITADYEEHAQFVKLILPEGEIDFVVSQSLTEPSYDEWTLMNQPVKVETAAEIVAKKMWHRGDRPTARDLFDLSLVIEREPDSLMNAGEYLIRHRDTFLRLLKEHREFLASRFNDIQTLNYTPSVDYCIGLVSDFLQQIPGDIAGHKLRSRPRPRPR</sequence>
<dbReference type="RefSeq" id="WP_338912017.1">
    <property type="nucleotide sequence ID" value="NZ_CP062177.1"/>
</dbReference>
<evidence type="ECO:0000313" key="2">
    <source>
        <dbReference type="Proteomes" id="UP001493153"/>
    </source>
</evidence>
<dbReference type="Pfam" id="PF08843">
    <property type="entry name" value="AbiEii"/>
    <property type="match status" value="1"/>
</dbReference>
<gene>
    <name evidence="1" type="ORF">IHE29_16160</name>
</gene>
<dbReference type="EMBL" id="CP062177">
    <property type="protein sequence ID" value="WXK40702.1"/>
    <property type="molecule type" value="Genomic_DNA"/>
</dbReference>
<keyword evidence="1" id="KW-0808">Transferase</keyword>
<keyword evidence="1" id="KW-0614">Plasmid</keyword>